<evidence type="ECO:0000313" key="1">
    <source>
        <dbReference type="EMBL" id="CCH47105.1"/>
    </source>
</evidence>
<gene>
    <name evidence="1" type="ORF">BN7_6716</name>
</gene>
<dbReference type="FunCoup" id="K0KP99">
    <property type="interactions" value="13"/>
</dbReference>
<dbReference type="PANTHER" id="PTHR28037">
    <property type="entry name" value="ALCOHOL O-ACETYLTRANSFERASE 1-RELATED"/>
    <property type="match status" value="1"/>
</dbReference>
<dbReference type="InParanoid" id="K0KP99"/>
<evidence type="ECO:0000313" key="2">
    <source>
        <dbReference type="Proteomes" id="UP000009328"/>
    </source>
</evidence>
<dbReference type="PANTHER" id="PTHR28037:SF1">
    <property type="entry name" value="ALCOHOL O-ACETYLTRANSFERASE 1-RELATED"/>
    <property type="match status" value="1"/>
</dbReference>
<reference evidence="1 2" key="1">
    <citation type="journal article" date="2012" name="Eukaryot. Cell">
        <title>Draft genome sequence of Wickerhamomyces ciferrii NRRL Y-1031 F-60-10.</title>
        <authorList>
            <person name="Schneider J."/>
            <person name="Andrea H."/>
            <person name="Blom J."/>
            <person name="Jaenicke S."/>
            <person name="Ruckert C."/>
            <person name="Schorsch C."/>
            <person name="Szczepanowski R."/>
            <person name="Farwick M."/>
            <person name="Goesmann A."/>
            <person name="Puhler A."/>
            <person name="Schaffer S."/>
            <person name="Tauch A."/>
            <person name="Kohler T."/>
            <person name="Brinkrolf K."/>
        </authorList>
    </citation>
    <scope>NUCLEOTIDE SEQUENCE [LARGE SCALE GENOMIC DNA]</scope>
    <source>
        <strain evidence="2">ATCC 14091 / BCRC 22168 / CBS 111 / JCM 3599 / NBRC 0793 / NRRL Y-1031 F-60-10</strain>
    </source>
</reference>
<protein>
    <submittedName>
        <fullName evidence="1">Uncharacterized protein</fullName>
    </submittedName>
</protein>
<accession>K0KP99</accession>
<dbReference type="STRING" id="1206466.K0KP99"/>
<dbReference type="InterPro" id="IPR010828">
    <property type="entry name" value="Atf2/Sli1-like"/>
</dbReference>
<comment type="caution">
    <text evidence="1">The sequence shown here is derived from an EMBL/GenBank/DDBJ whole genome shotgun (WGS) entry which is preliminary data.</text>
</comment>
<dbReference type="HOGENOM" id="CLU_624393_0_0_1"/>
<organism evidence="1 2">
    <name type="scientific">Wickerhamomyces ciferrii (strain ATCC 14091 / BCRC 22168 / CBS 111 / JCM 3599 / NBRC 0793 / NRRL Y-1031 F-60-10)</name>
    <name type="common">Yeast</name>
    <name type="synonym">Pichia ciferrii</name>
    <dbReference type="NCBI Taxonomy" id="1206466"/>
    <lineage>
        <taxon>Eukaryota</taxon>
        <taxon>Fungi</taxon>
        <taxon>Dikarya</taxon>
        <taxon>Ascomycota</taxon>
        <taxon>Saccharomycotina</taxon>
        <taxon>Saccharomycetes</taxon>
        <taxon>Phaffomycetales</taxon>
        <taxon>Wickerhamomycetaceae</taxon>
        <taxon>Wickerhamomyces</taxon>
    </lineage>
</organism>
<dbReference type="EMBL" id="CAIF01000325">
    <property type="protein sequence ID" value="CCH47105.1"/>
    <property type="molecule type" value="Genomic_DNA"/>
</dbReference>
<dbReference type="Pfam" id="PF07247">
    <property type="entry name" value="AATase"/>
    <property type="match status" value="1"/>
</dbReference>
<dbReference type="InterPro" id="IPR052058">
    <property type="entry name" value="Alcohol_O-acetyltransferase"/>
</dbReference>
<dbReference type="Proteomes" id="UP000009328">
    <property type="component" value="Unassembled WGS sequence"/>
</dbReference>
<dbReference type="eggNOG" id="ENOG502RC91">
    <property type="taxonomic scope" value="Eukaryota"/>
</dbReference>
<dbReference type="SUPFAM" id="SSF52777">
    <property type="entry name" value="CoA-dependent acyltransferases"/>
    <property type="match status" value="1"/>
</dbReference>
<dbReference type="AlphaFoldDB" id="K0KP99"/>
<proteinExistence type="predicted"/>
<name>K0KP99_WICCF</name>
<dbReference type="GO" id="GO:0008080">
    <property type="term" value="F:N-acetyltransferase activity"/>
    <property type="evidence" value="ECO:0007669"/>
    <property type="project" value="TreeGrafter"/>
</dbReference>
<keyword evidence="2" id="KW-1185">Reference proteome</keyword>
<sequence length="435" mass="49985">MVYQKDQELNLFEKFHYHRNELHVSSCFIVGMNLNKKIESKKITNALNQLYNERTKLRLNIFEIDGAYIAKELDNFPSTSIQFIESDEPQTTTLNQLHETTFEFGIQQTLWQIVVVNNQWIYILCEHTLYDGTTAALILEDLLQILNNNEISKDLNPNEFEFNQIIKPSYLHLSSKITEVFAPKWLNSIVNYFKTNSLSKFESLEPGWIVENGGHKEQTFHTEKHIISISSNDFQKLKNLGNQHCVKFTSLWTYLNLISFAKLQNDNNVNITIPFNIRSILSSEYRKTYGLFVAAIQLNLIPPPSSSSNIDWDLCQFINNSLQKSNMLKSCELIGMLSYVNPLNLLENLISNPRIPTLEISNLGLRDSKNGFPIYANEFIFSQSNNLIGASIMQSLASSNEKVNIVIGCVPEFKDNFQSFIKELENTLKEVLNGL</sequence>